<evidence type="ECO:0000313" key="3">
    <source>
        <dbReference type="Proteomes" id="UP001519460"/>
    </source>
</evidence>
<keyword evidence="3" id="KW-1185">Reference proteome</keyword>
<gene>
    <name evidence="2" type="ORF">BaRGS_00012895</name>
</gene>
<organism evidence="2 3">
    <name type="scientific">Batillaria attramentaria</name>
    <dbReference type="NCBI Taxonomy" id="370345"/>
    <lineage>
        <taxon>Eukaryota</taxon>
        <taxon>Metazoa</taxon>
        <taxon>Spiralia</taxon>
        <taxon>Lophotrochozoa</taxon>
        <taxon>Mollusca</taxon>
        <taxon>Gastropoda</taxon>
        <taxon>Caenogastropoda</taxon>
        <taxon>Sorbeoconcha</taxon>
        <taxon>Cerithioidea</taxon>
        <taxon>Batillariidae</taxon>
        <taxon>Batillaria</taxon>
    </lineage>
</organism>
<comment type="caution">
    <text evidence="2">The sequence shown here is derived from an EMBL/GenBank/DDBJ whole genome shotgun (WGS) entry which is preliminary data.</text>
</comment>
<name>A0ABD0L988_9CAEN</name>
<accession>A0ABD0L988</accession>
<dbReference type="EMBL" id="JACVVK020000071">
    <property type="protein sequence ID" value="KAK7495905.1"/>
    <property type="molecule type" value="Genomic_DNA"/>
</dbReference>
<dbReference type="AlphaFoldDB" id="A0ABD0L988"/>
<dbReference type="Proteomes" id="UP001519460">
    <property type="component" value="Unassembled WGS sequence"/>
</dbReference>
<proteinExistence type="predicted"/>
<feature type="region of interest" description="Disordered" evidence="1">
    <location>
        <begin position="54"/>
        <end position="126"/>
    </location>
</feature>
<protein>
    <submittedName>
        <fullName evidence="2">Uncharacterized protein</fullName>
    </submittedName>
</protein>
<evidence type="ECO:0000256" key="1">
    <source>
        <dbReference type="SAM" id="MobiDB-lite"/>
    </source>
</evidence>
<evidence type="ECO:0000313" key="2">
    <source>
        <dbReference type="EMBL" id="KAK7495905.1"/>
    </source>
</evidence>
<sequence>MNRATRLTLRLSPPGVLEPVAGTNIIPFSLPHRPASPPSAPPLSARLQVAHLCDTHPSGRNSPTDPSRRLPPLTPHTRQSRADTTTVASTAVPRGGQVGRRGEGERMGRRGGRGVLLNSNHRRKEV</sequence>
<reference evidence="2 3" key="1">
    <citation type="journal article" date="2023" name="Sci. Data">
        <title>Genome assembly of the Korean intertidal mud-creeper Batillaria attramentaria.</title>
        <authorList>
            <person name="Patra A.K."/>
            <person name="Ho P.T."/>
            <person name="Jun S."/>
            <person name="Lee S.J."/>
            <person name="Kim Y."/>
            <person name="Won Y.J."/>
        </authorList>
    </citation>
    <scope>NUCLEOTIDE SEQUENCE [LARGE SCALE GENOMIC DNA]</scope>
    <source>
        <strain evidence="2">Wonlab-2016</strain>
    </source>
</reference>